<feature type="signal peptide" evidence="12">
    <location>
        <begin position="1"/>
        <end position="23"/>
    </location>
</feature>
<keyword evidence="6 12" id="KW-0732">Signal</keyword>
<keyword evidence="4" id="KW-0964">Secreted</keyword>
<feature type="domain" description="Fibronectin type III-like" evidence="13">
    <location>
        <begin position="674"/>
        <end position="744"/>
    </location>
</feature>
<evidence type="ECO:0000256" key="6">
    <source>
        <dbReference type="ARBA" id="ARBA00022729"/>
    </source>
</evidence>
<evidence type="ECO:0000256" key="11">
    <source>
        <dbReference type="ARBA" id="ARBA00026107"/>
    </source>
</evidence>
<evidence type="ECO:0000256" key="9">
    <source>
        <dbReference type="ARBA" id="ARBA00023295"/>
    </source>
</evidence>
<organism evidence="14 15">
    <name type="scientific">Moniliophthora roreri (strain MCA 2997)</name>
    <name type="common">Cocoa frosty pod rot fungus</name>
    <name type="synonym">Crinipellis roreri</name>
    <dbReference type="NCBI Taxonomy" id="1381753"/>
    <lineage>
        <taxon>Eukaryota</taxon>
        <taxon>Fungi</taxon>
        <taxon>Dikarya</taxon>
        <taxon>Basidiomycota</taxon>
        <taxon>Agaricomycotina</taxon>
        <taxon>Agaricomycetes</taxon>
        <taxon>Agaricomycetidae</taxon>
        <taxon>Agaricales</taxon>
        <taxon>Marasmiineae</taxon>
        <taxon>Marasmiaceae</taxon>
        <taxon>Moniliophthora</taxon>
    </lineage>
</organism>
<dbReference type="Pfam" id="PF01915">
    <property type="entry name" value="Glyco_hydro_3_C"/>
    <property type="match status" value="1"/>
</dbReference>
<evidence type="ECO:0000256" key="8">
    <source>
        <dbReference type="ARBA" id="ARBA00023180"/>
    </source>
</evidence>
<dbReference type="PANTHER" id="PTHR42721">
    <property type="entry name" value="SUGAR HYDROLASE-RELATED"/>
    <property type="match status" value="1"/>
</dbReference>
<comment type="pathway">
    <text evidence="2">Glycan degradation; xylan degradation.</text>
</comment>
<dbReference type="FunFam" id="3.40.50.1700:FF:000007">
    <property type="entry name" value="Exo-1,4-beta-xylosidase xlnD"/>
    <property type="match status" value="1"/>
</dbReference>
<dbReference type="Gene3D" id="3.20.20.300">
    <property type="entry name" value="Glycoside hydrolase, family 3, N-terminal domain"/>
    <property type="match status" value="1"/>
</dbReference>
<dbReference type="SMART" id="SM01217">
    <property type="entry name" value="Fn3_like"/>
    <property type="match status" value="1"/>
</dbReference>
<dbReference type="Gene3D" id="2.60.40.10">
    <property type="entry name" value="Immunoglobulins"/>
    <property type="match status" value="1"/>
</dbReference>
<evidence type="ECO:0000256" key="10">
    <source>
        <dbReference type="ARBA" id="ARBA00024574"/>
    </source>
</evidence>
<dbReference type="InterPro" id="IPR017853">
    <property type="entry name" value="GH"/>
</dbReference>
<protein>
    <recommendedName>
        <fullName evidence="11">xylan 1,4-beta-xylosidase</fullName>
        <ecNumber evidence="11">3.2.1.37</ecNumber>
    </recommendedName>
</protein>
<dbReference type="EC" id="3.2.1.37" evidence="11"/>
<evidence type="ECO:0000256" key="7">
    <source>
        <dbReference type="ARBA" id="ARBA00022801"/>
    </source>
</evidence>
<dbReference type="InterPro" id="IPR036962">
    <property type="entry name" value="Glyco_hydro_3_N_sf"/>
</dbReference>
<evidence type="ECO:0000256" key="5">
    <source>
        <dbReference type="ARBA" id="ARBA00022651"/>
    </source>
</evidence>
<dbReference type="HOGENOM" id="CLU_004542_5_3_1"/>
<dbReference type="Proteomes" id="UP000017559">
    <property type="component" value="Unassembled WGS sequence"/>
</dbReference>
<proteinExistence type="inferred from homology"/>
<accession>V2YGB8</accession>
<keyword evidence="15" id="KW-1185">Reference proteome</keyword>
<dbReference type="EMBL" id="AWSO01000412">
    <property type="protein sequence ID" value="ESK90734.1"/>
    <property type="molecule type" value="Genomic_DNA"/>
</dbReference>
<sequence>MTPVLPKLLGLVIASHLVLVCRGAFPNCEDGPLATNLVCNPDAPSLDRARALVAEFTVPELIQNTGNESPGVSRLGLPAYNWWNEALHGFGGSPGSNFSETGEFSYSTSFPAPILMAAAFDDALIHDVSTIISTEARAFHNANRSGIDFWAPNINPFRDPRWGRGQETPGEDPFRIAQYVYQYMTGMQGGVSPKPYLKIVADCKHWAAYDIENWEGNDRTEFNAVVSTQDFAEYYSPPFQSCVRDAKAASVMCSYNEVNGVPSCANSYLLQTLVRDFWELGDDQWVVGDCAAVEAIATGHQYTNDIVNASALALRAGVDIDCGTTYPTNLGKALNQSLISEDNLRKALVRQYHSLIRTGYFDPPERQPYRQLKWSDVNTKQTQELAHRAAVEGMVLLKNDGILPLKRSIRKIALVGPFANATQQMQSNYAQPAPFIISPLQAFREAAFDVAFANGTAINTTDTSGFAAAIEAARKSDVIIFAGGMDLSVEDEFRDRTEISWPGNQLDLIKELAALKKPFIVLSMGGGQVDCSWLKGDPRVNGIVWGGLPSQSGGPALLDIITGKKAPAGRLPITQYPASYVDEVPMTDMSLRPKAGSSPGRTYKWYTGKPVYEFGFGLHYTTFQFKWVDNAKGSYDIQELVDSAKSSGVPYIDVATFDTFKVSVTNTGKTTSDFAALLFSRTKAGPSPAPLKELVSYTKMKDIAPGQSAVALLKVTLGSIARTDENGNKVLYPGKYELLFDYNGAIRKTITLTGKETQILAWPQAS</sequence>
<dbReference type="STRING" id="1381753.V2YGB8"/>
<evidence type="ECO:0000256" key="2">
    <source>
        <dbReference type="ARBA" id="ARBA00004851"/>
    </source>
</evidence>
<dbReference type="InterPro" id="IPR002772">
    <property type="entry name" value="Glyco_hydro_3_C"/>
</dbReference>
<gene>
    <name evidence="14" type="ORF">Moror_4092</name>
</gene>
<dbReference type="KEGG" id="mrr:Moror_4092"/>
<name>V2YGB8_MONRO</name>
<comment type="catalytic activity">
    <reaction evidence="10">
        <text>Hydrolysis of (1-&gt;4)-beta-D-xylans, to remove successive D-xylose residues from the non-reducing termini.</text>
        <dbReference type="EC" id="3.2.1.37"/>
    </reaction>
</comment>
<evidence type="ECO:0000256" key="12">
    <source>
        <dbReference type="SAM" id="SignalP"/>
    </source>
</evidence>
<reference evidence="14 15" key="1">
    <citation type="journal article" date="2014" name="BMC Genomics">
        <title>Genome and secretome analysis of the hemibiotrophic fungal pathogen, Moniliophthora roreri, which causes frosty pod rot disease of cacao: mechanisms of the biotrophic and necrotrophic phases.</title>
        <authorList>
            <person name="Meinhardt L.W."/>
            <person name="Costa G.G.L."/>
            <person name="Thomazella D.P.T."/>
            <person name="Teixeira P.J.P.L."/>
            <person name="Carazzolle M.F."/>
            <person name="Schuster S.C."/>
            <person name="Carlson J.E."/>
            <person name="Guiltinan M.J."/>
            <person name="Mieczkowski P."/>
            <person name="Farmer A."/>
            <person name="Ramaraj T."/>
            <person name="Crozier J."/>
            <person name="Davis R.E."/>
            <person name="Shao J."/>
            <person name="Melnick R.L."/>
            <person name="Pereira G.A.G."/>
            <person name="Bailey B.A."/>
        </authorList>
    </citation>
    <scope>NUCLEOTIDE SEQUENCE [LARGE SCALE GENOMIC DNA]</scope>
    <source>
        <strain evidence="14 15">MCA 2997</strain>
    </source>
</reference>
<dbReference type="AlphaFoldDB" id="V2YGB8"/>
<dbReference type="Pfam" id="PF00933">
    <property type="entry name" value="Glyco_hydro_3"/>
    <property type="match status" value="1"/>
</dbReference>
<dbReference type="GO" id="GO:0005576">
    <property type="term" value="C:extracellular region"/>
    <property type="evidence" value="ECO:0007669"/>
    <property type="project" value="UniProtKB-SubCell"/>
</dbReference>
<comment type="subcellular location">
    <subcellularLocation>
        <location evidence="1">Secreted</location>
    </subcellularLocation>
</comment>
<dbReference type="GO" id="GO:0031222">
    <property type="term" value="P:arabinan catabolic process"/>
    <property type="evidence" value="ECO:0007669"/>
    <property type="project" value="TreeGrafter"/>
</dbReference>
<evidence type="ECO:0000256" key="3">
    <source>
        <dbReference type="ARBA" id="ARBA00005336"/>
    </source>
</evidence>
<evidence type="ECO:0000256" key="4">
    <source>
        <dbReference type="ARBA" id="ARBA00022525"/>
    </source>
</evidence>
<dbReference type="GO" id="GO:0009044">
    <property type="term" value="F:xylan 1,4-beta-xylosidase activity"/>
    <property type="evidence" value="ECO:0007669"/>
    <property type="project" value="UniProtKB-EC"/>
</dbReference>
<dbReference type="UniPathway" id="UPA00114"/>
<dbReference type="SUPFAM" id="SSF51445">
    <property type="entry name" value="(Trans)glycosidases"/>
    <property type="match status" value="1"/>
</dbReference>
<keyword evidence="8" id="KW-0325">Glycoprotein</keyword>
<dbReference type="InterPro" id="IPR013783">
    <property type="entry name" value="Ig-like_fold"/>
</dbReference>
<keyword evidence="5" id="KW-0624">Polysaccharide degradation</keyword>
<dbReference type="SUPFAM" id="SSF52279">
    <property type="entry name" value="Beta-D-glucan exohydrolase, C-terminal domain"/>
    <property type="match status" value="1"/>
</dbReference>
<evidence type="ECO:0000313" key="14">
    <source>
        <dbReference type="EMBL" id="ESK90734.1"/>
    </source>
</evidence>
<dbReference type="InterPro" id="IPR044993">
    <property type="entry name" value="BXL"/>
</dbReference>
<dbReference type="GO" id="GO:0045493">
    <property type="term" value="P:xylan catabolic process"/>
    <property type="evidence" value="ECO:0007669"/>
    <property type="project" value="UniProtKB-UniPathway"/>
</dbReference>
<dbReference type="InterPro" id="IPR036881">
    <property type="entry name" value="Glyco_hydro_3_C_sf"/>
</dbReference>
<feature type="chain" id="PRO_5004714753" description="xylan 1,4-beta-xylosidase" evidence="12">
    <location>
        <begin position="24"/>
        <end position="766"/>
    </location>
</feature>
<dbReference type="Gene3D" id="3.40.50.1700">
    <property type="entry name" value="Glycoside hydrolase family 3 C-terminal domain"/>
    <property type="match status" value="1"/>
</dbReference>
<dbReference type="InterPro" id="IPR026891">
    <property type="entry name" value="Fn3-like"/>
</dbReference>
<dbReference type="PANTHER" id="PTHR42721:SF3">
    <property type="entry name" value="BETA-D-XYLOSIDASE 5-RELATED"/>
    <property type="match status" value="1"/>
</dbReference>
<evidence type="ECO:0000256" key="1">
    <source>
        <dbReference type="ARBA" id="ARBA00004613"/>
    </source>
</evidence>
<comment type="caution">
    <text evidence="14">The sequence shown here is derived from an EMBL/GenBank/DDBJ whole genome shotgun (WGS) entry which is preliminary data.</text>
</comment>
<dbReference type="OrthoDB" id="47059at2759"/>
<keyword evidence="9" id="KW-0326">Glycosidase</keyword>
<dbReference type="GO" id="GO:0046556">
    <property type="term" value="F:alpha-L-arabinofuranosidase activity"/>
    <property type="evidence" value="ECO:0007669"/>
    <property type="project" value="TreeGrafter"/>
</dbReference>
<evidence type="ECO:0000313" key="15">
    <source>
        <dbReference type="Proteomes" id="UP000017559"/>
    </source>
</evidence>
<comment type="similarity">
    <text evidence="3">Belongs to the glycosyl hydrolase 3 family.</text>
</comment>
<keyword evidence="7 14" id="KW-0378">Hydrolase</keyword>
<keyword evidence="5" id="KW-0858">Xylan degradation</keyword>
<evidence type="ECO:0000259" key="13">
    <source>
        <dbReference type="SMART" id="SM01217"/>
    </source>
</evidence>
<keyword evidence="5" id="KW-0119">Carbohydrate metabolism</keyword>
<dbReference type="InterPro" id="IPR001764">
    <property type="entry name" value="Glyco_hydro_3_N"/>
</dbReference>